<evidence type="ECO:0000259" key="1">
    <source>
        <dbReference type="Pfam" id="PF18080"/>
    </source>
</evidence>
<gene>
    <name evidence="2" type="ORF">KB1_12620</name>
</gene>
<sequence>MTSINIDGKDHRVSVGKPIAGKNNVSYRLAFADLPDVSMTAQISGTLTYKLTDIKDPDKQVHRILVPNLDLVSVTGTHSQMMAADISVDRGKAH</sequence>
<organism evidence="2 3">
    <name type="scientific">Cutibacterium modestum</name>
    <dbReference type="NCBI Taxonomy" id="2559073"/>
    <lineage>
        <taxon>Bacteria</taxon>
        <taxon>Bacillati</taxon>
        <taxon>Actinomycetota</taxon>
        <taxon>Actinomycetes</taxon>
        <taxon>Propionibacteriales</taxon>
        <taxon>Propionibacteriaceae</taxon>
        <taxon>Cutibacterium</taxon>
    </lineage>
</organism>
<dbReference type="Pfam" id="PF18080">
    <property type="entry name" value="Gal_mutarotas_3"/>
    <property type="match status" value="1"/>
</dbReference>
<reference evidence="2" key="1">
    <citation type="submission" date="2021-06" db="EMBL/GenBank/DDBJ databases">
        <title>Genome sequence of Cutibacterium modestum strain KB17-24694.</title>
        <authorList>
            <person name="Dekio I."/>
            <person name="Asahina A."/>
            <person name="Nishida M."/>
        </authorList>
    </citation>
    <scope>NUCLEOTIDE SEQUENCE</scope>
    <source>
        <strain evidence="2">KB17-24694</strain>
    </source>
</reference>
<dbReference type="GO" id="GO:0030246">
    <property type="term" value="F:carbohydrate binding"/>
    <property type="evidence" value="ECO:0007669"/>
    <property type="project" value="InterPro"/>
</dbReference>
<dbReference type="InterPro" id="IPR014718">
    <property type="entry name" value="GH-type_carb-bd"/>
</dbReference>
<dbReference type="RefSeq" id="WP_002527346.1">
    <property type="nucleotide sequence ID" value="NZ_AP024747.1"/>
</dbReference>
<accession>A0AAD1KP26</accession>
<dbReference type="GeneID" id="92880667"/>
<dbReference type="Gene3D" id="2.70.98.10">
    <property type="match status" value="1"/>
</dbReference>
<dbReference type="EMBL" id="AP024747">
    <property type="protein sequence ID" value="BCY25272.1"/>
    <property type="molecule type" value="Genomic_DNA"/>
</dbReference>
<name>A0AAD1KP26_9ACTN</name>
<feature type="domain" description="Galactose mutarotase-like fold" evidence="1">
    <location>
        <begin position="2"/>
        <end position="88"/>
    </location>
</feature>
<dbReference type="InterPro" id="IPR040633">
    <property type="entry name" value="Gal_mutarotas_3"/>
</dbReference>
<proteinExistence type="predicted"/>
<evidence type="ECO:0000313" key="2">
    <source>
        <dbReference type="EMBL" id="BCY25272.1"/>
    </source>
</evidence>
<dbReference type="Proteomes" id="UP000825072">
    <property type="component" value="Chromosome 1"/>
</dbReference>
<protein>
    <recommendedName>
        <fullName evidence="1">Galactose mutarotase-like fold domain-containing protein</fullName>
    </recommendedName>
</protein>
<evidence type="ECO:0000313" key="3">
    <source>
        <dbReference type="Proteomes" id="UP000825072"/>
    </source>
</evidence>
<dbReference type="AlphaFoldDB" id="A0AAD1KP26"/>